<protein>
    <submittedName>
        <fullName evidence="2">CRISPR-associated Cas5e family protein</fullName>
    </submittedName>
</protein>
<reference evidence="2 3" key="1">
    <citation type="submission" date="2018-07" db="EMBL/GenBank/DDBJ databases">
        <title>Genomic Encyclopedia of Type Strains, Phase IV (KMG-IV): sequencing the most valuable type-strain genomes for metagenomic binning, comparative biology and taxonomic classification.</title>
        <authorList>
            <person name="Goeker M."/>
        </authorList>
    </citation>
    <scope>NUCLEOTIDE SEQUENCE [LARGE SCALE GENOMIC DNA]</scope>
    <source>
        <strain evidence="2 3">DSM 103736</strain>
    </source>
</reference>
<dbReference type="Pfam" id="PF09704">
    <property type="entry name" value="Cas_Cas5d"/>
    <property type="match status" value="1"/>
</dbReference>
<dbReference type="Gene3D" id="3.30.70.2660">
    <property type="match status" value="1"/>
</dbReference>
<organism evidence="2 3">
    <name type="scientific">Enterobacillus tribolii</name>
    <dbReference type="NCBI Taxonomy" id="1487935"/>
    <lineage>
        <taxon>Bacteria</taxon>
        <taxon>Pseudomonadati</taxon>
        <taxon>Pseudomonadota</taxon>
        <taxon>Gammaproteobacteria</taxon>
        <taxon>Enterobacterales</taxon>
        <taxon>Hafniaceae</taxon>
        <taxon>Enterobacillus</taxon>
    </lineage>
</organism>
<dbReference type="AlphaFoldDB" id="A0A370QS15"/>
<dbReference type="InterPro" id="IPR013422">
    <property type="entry name" value="CRISPR-assoc_prot_Cas5_N"/>
</dbReference>
<accession>A0A370QS15</accession>
<name>A0A370QS15_9GAMM</name>
<dbReference type="NCBIfam" id="TIGR02593">
    <property type="entry name" value="CRISPR_cas5"/>
    <property type="match status" value="1"/>
</dbReference>
<dbReference type="RefSeq" id="WP_115458354.1">
    <property type="nucleotide sequence ID" value="NZ_QRAP01000004.1"/>
</dbReference>
<dbReference type="OrthoDB" id="5704083at2"/>
<evidence type="ECO:0000256" key="1">
    <source>
        <dbReference type="ARBA" id="ARBA00023118"/>
    </source>
</evidence>
<keyword evidence="1" id="KW-0051">Antiviral defense</keyword>
<dbReference type="GO" id="GO:0051607">
    <property type="term" value="P:defense response to virus"/>
    <property type="evidence" value="ECO:0007669"/>
    <property type="project" value="UniProtKB-KW"/>
</dbReference>
<dbReference type="InterPro" id="IPR010147">
    <property type="entry name" value="CRISPR-assoc_prot_CasD"/>
</dbReference>
<dbReference type="InterPro" id="IPR021124">
    <property type="entry name" value="CRISPR-assoc_prot_Cas5"/>
</dbReference>
<sequence length="244" mass="27811">MTRYLVFQLYAPLASWGEEAVGEVRHSSSIPTRSALLGLLAAAVGIKREEEARLNQFNQHYYVAVRALSRQESWLRDYHTVMIPRENKKRTYATRRDELRLAPEEVGTIVTQREYRCDAYYHIALKETPQAVLPLEALSEALVAPHFPLYLGRKACPLALPLSPRIIHGTLAEAFRQAERELPDPRAPGLASLITSNPECYWDDPEEMSITVYGQHKCADQPVSRLRWQFGDRIRFHGRLGEGG</sequence>
<evidence type="ECO:0000313" key="2">
    <source>
        <dbReference type="EMBL" id="RDK92026.1"/>
    </source>
</evidence>
<keyword evidence="3" id="KW-1185">Reference proteome</keyword>
<dbReference type="GO" id="GO:0043571">
    <property type="term" value="P:maintenance of CRISPR repeat elements"/>
    <property type="evidence" value="ECO:0007669"/>
    <property type="project" value="InterPro"/>
</dbReference>
<comment type="caution">
    <text evidence="2">The sequence shown here is derived from an EMBL/GenBank/DDBJ whole genome shotgun (WGS) entry which is preliminary data.</text>
</comment>
<gene>
    <name evidence="2" type="ORF">C8D90_104178</name>
</gene>
<dbReference type="Proteomes" id="UP000254848">
    <property type="component" value="Unassembled WGS sequence"/>
</dbReference>
<dbReference type="CDD" id="cd09645">
    <property type="entry name" value="Cas5_I-E"/>
    <property type="match status" value="1"/>
</dbReference>
<proteinExistence type="predicted"/>
<dbReference type="EMBL" id="QRAP01000004">
    <property type="protein sequence ID" value="RDK92026.1"/>
    <property type="molecule type" value="Genomic_DNA"/>
</dbReference>
<dbReference type="GO" id="GO:0003723">
    <property type="term" value="F:RNA binding"/>
    <property type="evidence" value="ECO:0007669"/>
    <property type="project" value="InterPro"/>
</dbReference>
<dbReference type="NCBIfam" id="TIGR01868">
    <property type="entry name" value="casD_Cas5e"/>
    <property type="match status" value="1"/>
</dbReference>
<evidence type="ECO:0000313" key="3">
    <source>
        <dbReference type="Proteomes" id="UP000254848"/>
    </source>
</evidence>